<dbReference type="Proteomes" id="UP001158598">
    <property type="component" value="Chromosome"/>
</dbReference>
<gene>
    <name evidence="1" type="ORF">MCNOR_1508</name>
</gene>
<evidence type="ECO:0000313" key="2">
    <source>
        <dbReference type="Proteomes" id="UP001158598"/>
    </source>
</evidence>
<dbReference type="AlphaFoldDB" id="A0AA35Y0I0"/>
<protein>
    <submittedName>
        <fullName evidence="1">Uncharacterized protein</fullName>
    </submittedName>
</protein>
<accession>A0AA35Y0I0</accession>
<proteinExistence type="predicted"/>
<dbReference type="RefSeq" id="WP_017364491.1">
    <property type="nucleotide sequence ID" value="NZ_OX458332.1"/>
</dbReference>
<name>A0AA35Y0I0_METCP</name>
<dbReference type="EMBL" id="OX458332">
    <property type="protein sequence ID" value="CAI8797770.1"/>
    <property type="molecule type" value="Genomic_DNA"/>
</dbReference>
<evidence type="ECO:0000313" key="1">
    <source>
        <dbReference type="EMBL" id="CAI8797770.1"/>
    </source>
</evidence>
<organism evidence="1 2">
    <name type="scientific">Methylococcus capsulatus</name>
    <dbReference type="NCBI Taxonomy" id="414"/>
    <lineage>
        <taxon>Bacteria</taxon>
        <taxon>Pseudomonadati</taxon>
        <taxon>Pseudomonadota</taxon>
        <taxon>Gammaproteobacteria</taxon>
        <taxon>Methylococcales</taxon>
        <taxon>Methylococcaceae</taxon>
        <taxon>Methylococcus</taxon>
    </lineage>
</organism>
<sequence>MNAPSPNYRCPLGRLQPTRPDVDAIKRDGWRDQGILVVSLDDERLDWIERELVKRIGERLYGRQGDGHVER</sequence>
<reference evidence="1" key="1">
    <citation type="submission" date="2023-03" db="EMBL/GenBank/DDBJ databases">
        <authorList>
            <person name="Pearce D."/>
        </authorList>
    </citation>
    <scope>NUCLEOTIDE SEQUENCE</scope>
    <source>
        <strain evidence="1">Mc</strain>
    </source>
</reference>